<dbReference type="Gene3D" id="3.30.530.20">
    <property type="match status" value="1"/>
</dbReference>
<gene>
    <name evidence="2" type="ORF">CSSPJE1EN1_LOCUS28326</name>
</gene>
<dbReference type="InterPro" id="IPR002913">
    <property type="entry name" value="START_lipid-bd_dom"/>
</dbReference>
<dbReference type="Gene3D" id="2.30.29.30">
    <property type="entry name" value="Pleckstrin-homology domain (PH domain)/Phosphotyrosine-binding domain (PTB)"/>
    <property type="match status" value="1"/>
</dbReference>
<dbReference type="Pfam" id="PF01852">
    <property type="entry name" value="START"/>
    <property type="match status" value="1"/>
</dbReference>
<proteinExistence type="predicted"/>
<evidence type="ECO:0000313" key="2">
    <source>
        <dbReference type="EMBL" id="CAK9252948.1"/>
    </source>
</evidence>
<dbReference type="PROSITE" id="PS50848">
    <property type="entry name" value="START"/>
    <property type="match status" value="1"/>
</dbReference>
<comment type="caution">
    <text evidence="2">The sequence shown here is derived from an EMBL/GenBank/DDBJ whole genome shotgun (WGS) entry which is preliminary data.</text>
</comment>
<name>A0ABP0VET3_9BRYO</name>
<dbReference type="EMBL" id="CAXAQS010000740">
    <property type="protein sequence ID" value="CAK9252948.1"/>
    <property type="molecule type" value="Genomic_DNA"/>
</dbReference>
<dbReference type="SUPFAM" id="SSF55961">
    <property type="entry name" value="Bet v1-like"/>
    <property type="match status" value="1"/>
</dbReference>
<dbReference type="InterPro" id="IPR023393">
    <property type="entry name" value="START-like_dom_sf"/>
</dbReference>
<dbReference type="Proteomes" id="UP001497444">
    <property type="component" value="Unassembled WGS sequence"/>
</dbReference>
<dbReference type="CDD" id="cd00177">
    <property type="entry name" value="START"/>
    <property type="match status" value="1"/>
</dbReference>
<accession>A0ABP0VET3</accession>
<dbReference type="SUPFAM" id="SSF50729">
    <property type="entry name" value="PH domain-like"/>
    <property type="match status" value="1"/>
</dbReference>
<feature type="domain" description="START" evidence="1">
    <location>
        <begin position="139"/>
        <end position="274"/>
    </location>
</feature>
<dbReference type="PANTHER" id="PTHR12136:SF117">
    <property type="entry name" value="PROTEIN ENHANCED DISEASE RESISTANCE 2 C-TERMINAL DOMAIN-CONTAINING PROTEIN"/>
    <property type="match status" value="1"/>
</dbReference>
<dbReference type="InterPro" id="IPR011993">
    <property type="entry name" value="PH-like_dom_sf"/>
</dbReference>
<evidence type="ECO:0000259" key="1">
    <source>
        <dbReference type="PROSITE" id="PS50848"/>
    </source>
</evidence>
<sequence>MEENSSSSNGIEGYLYCISPSARHGGEAAQCFQTFCVLSGRHFSQWRHKEDLVPLRSGVLDLDYNVEDTGRQVVDVKVLYTIRLYSTTDFKKEVLMGAESSEEIAEWFRAFTCSLGKPLDVVPDTWPSSASMQIGCFTEPHWGDSTPTNALRMEVESPLIQMQKERPYTSLGTPGPGLRFFEETPDSLFNYNKLPVTKAVGVVKAPADQIFNLIMDYGPERHQWDHMYQSASIIETIDGHSDVLYLCLRHDWMWARPRDFCLSRYWKREENGTYCGGYIVTPLKSGPSRKPRTLVEVVLEMDVAGWSSLCGTWFCSYPVHLRNSLLSVVAGSPLFFL</sequence>
<protein>
    <recommendedName>
        <fullName evidence="1">START domain-containing protein</fullName>
    </recommendedName>
</protein>
<keyword evidence="3" id="KW-1185">Reference proteome</keyword>
<evidence type="ECO:0000313" key="3">
    <source>
        <dbReference type="Proteomes" id="UP001497444"/>
    </source>
</evidence>
<reference evidence="2" key="1">
    <citation type="submission" date="2024-02" db="EMBL/GenBank/DDBJ databases">
        <authorList>
            <consortium name="ELIXIR-Norway"/>
            <consortium name="Elixir Norway"/>
        </authorList>
    </citation>
    <scope>NUCLEOTIDE SEQUENCE</scope>
</reference>
<dbReference type="InterPro" id="IPR045096">
    <property type="entry name" value="EDR2-like"/>
</dbReference>
<organism evidence="2 3">
    <name type="scientific">Sphagnum jensenii</name>
    <dbReference type="NCBI Taxonomy" id="128206"/>
    <lineage>
        <taxon>Eukaryota</taxon>
        <taxon>Viridiplantae</taxon>
        <taxon>Streptophyta</taxon>
        <taxon>Embryophyta</taxon>
        <taxon>Bryophyta</taxon>
        <taxon>Sphagnophytina</taxon>
        <taxon>Sphagnopsida</taxon>
        <taxon>Sphagnales</taxon>
        <taxon>Sphagnaceae</taxon>
        <taxon>Sphagnum</taxon>
    </lineage>
</organism>
<dbReference type="PANTHER" id="PTHR12136">
    <property type="entry name" value="ENHANCED DISEASE RESISTANCE-RELATED"/>
    <property type="match status" value="1"/>
</dbReference>